<sequence>MLDKCLSSSLEIGQCKSSLNAKAQVSALRSLLVSEYRVGCRKIYLSAPGMPGMRVDDYVYEDYYYFGDEVLRTKPPKKRANEFRKALLRKEPQIAPSARSKLRDEIR</sequence>
<gene>
    <name evidence="1" type="ORF">V5799_020806</name>
</gene>
<evidence type="ECO:0000313" key="1">
    <source>
        <dbReference type="EMBL" id="KAK8777853.1"/>
    </source>
</evidence>
<accession>A0AAQ4ETN6</accession>
<comment type="caution">
    <text evidence="1">The sequence shown here is derived from an EMBL/GenBank/DDBJ whole genome shotgun (WGS) entry which is preliminary data.</text>
</comment>
<organism evidence="1 2">
    <name type="scientific">Amblyomma americanum</name>
    <name type="common">Lone star tick</name>
    <dbReference type="NCBI Taxonomy" id="6943"/>
    <lineage>
        <taxon>Eukaryota</taxon>
        <taxon>Metazoa</taxon>
        <taxon>Ecdysozoa</taxon>
        <taxon>Arthropoda</taxon>
        <taxon>Chelicerata</taxon>
        <taxon>Arachnida</taxon>
        <taxon>Acari</taxon>
        <taxon>Parasitiformes</taxon>
        <taxon>Ixodida</taxon>
        <taxon>Ixodoidea</taxon>
        <taxon>Ixodidae</taxon>
        <taxon>Amblyomminae</taxon>
        <taxon>Amblyomma</taxon>
    </lineage>
</organism>
<evidence type="ECO:0000313" key="2">
    <source>
        <dbReference type="Proteomes" id="UP001321473"/>
    </source>
</evidence>
<proteinExistence type="predicted"/>
<keyword evidence="2" id="KW-1185">Reference proteome</keyword>
<protein>
    <submittedName>
        <fullName evidence="1">Uncharacterized protein</fullName>
    </submittedName>
</protein>
<dbReference type="Proteomes" id="UP001321473">
    <property type="component" value="Unassembled WGS sequence"/>
</dbReference>
<name>A0AAQ4ETN6_AMBAM</name>
<reference evidence="1 2" key="1">
    <citation type="journal article" date="2023" name="Arcadia Sci">
        <title>De novo assembly of a long-read Amblyomma americanum tick genome.</title>
        <authorList>
            <person name="Chou S."/>
            <person name="Poskanzer K.E."/>
            <person name="Rollins M."/>
            <person name="Thuy-Boun P.S."/>
        </authorList>
    </citation>
    <scope>NUCLEOTIDE SEQUENCE [LARGE SCALE GENOMIC DNA]</scope>
    <source>
        <strain evidence="1">F_SG_1</strain>
        <tissue evidence="1">Salivary glands</tissue>
    </source>
</reference>
<dbReference type="AlphaFoldDB" id="A0AAQ4ETN6"/>
<dbReference type="EMBL" id="JARKHS020011404">
    <property type="protein sequence ID" value="KAK8777853.1"/>
    <property type="molecule type" value="Genomic_DNA"/>
</dbReference>